<keyword evidence="8" id="KW-0677">Repeat</keyword>
<protein>
    <recommendedName>
        <fullName evidence="5">Probable periplasmic serine endoprotease DegP-like</fullName>
        <ecNumber evidence="4">3.4.21.107</ecNumber>
    </recommendedName>
    <alternativeName>
        <fullName evidence="13">Protease Do</fullName>
    </alternativeName>
</protein>
<dbReference type="InterPro" id="IPR011782">
    <property type="entry name" value="Pept_S1C_Do"/>
</dbReference>
<keyword evidence="11" id="KW-0720">Serine protease</keyword>
<evidence type="ECO:0000256" key="11">
    <source>
        <dbReference type="ARBA" id="ARBA00022825"/>
    </source>
</evidence>
<evidence type="ECO:0000256" key="8">
    <source>
        <dbReference type="ARBA" id="ARBA00022737"/>
    </source>
</evidence>
<comment type="similarity">
    <text evidence="3">Belongs to the peptidase S1C family.</text>
</comment>
<dbReference type="GO" id="GO:0006508">
    <property type="term" value="P:proteolysis"/>
    <property type="evidence" value="ECO:0007669"/>
    <property type="project" value="UniProtKB-KW"/>
</dbReference>
<feature type="domain" description="PDZ" evidence="17">
    <location>
        <begin position="374"/>
        <end position="441"/>
    </location>
</feature>
<feature type="active site" description="Charge relay system" evidence="14">
    <location>
        <position position="141"/>
    </location>
</feature>
<evidence type="ECO:0000256" key="15">
    <source>
        <dbReference type="PIRSR" id="PIRSR611782-2"/>
    </source>
</evidence>
<evidence type="ECO:0000313" key="19">
    <source>
        <dbReference type="Proteomes" id="UP000001052"/>
    </source>
</evidence>
<dbReference type="SUPFAM" id="SSF50156">
    <property type="entry name" value="PDZ domain-like"/>
    <property type="match status" value="2"/>
</dbReference>
<evidence type="ECO:0000256" key="7">
    <source>
        <dbReference type="ARBA" id="ARBA00022729"/>
    </source>
</evidence>
<feature type="binding site" evidence="15">
    <location>
        <position position="141"/>
    </location>
    <ligand>
        <name>substrate</name>
    </ligand>
</feature>
<dbReference type="InterPro" id="IPR001940">
    <property type="entry name" value="Peptidase_S1C"/>
</dbReference>
<dbReference type="PROSITE" id="PS50106">
    <property type="entry name" value="PDZ"/>
    <property type="match status" value="2"/>
</dbReference>
<dbReference type="AlphaFoldDB" id="C8X131"/>
<evidence type="ECO:0000256" key="2">
    <source>
        <dbReference type="ARBA" id="ARBA00004418"/>
    </source>
</evidence>
<dbReference type="Gene3D" id="2.40.10.120">
    <property type="match status" value="1"/>
</dbReference>
<dbReference type="RefSeq" id="WP_015751286.1">
    <property type="nucleotide sequence ID" value="NC_013223.1"/>
</dbReference>
<dbReference type="STRING" id="485915.Dret_0837"/>
<dbReference type="KEGG" id="drt:Dret_0837"/>
<accession>C8X131</accession>
<dbReference type="GO" id="GO:0004252">
    <property type="term" value="F:serine-type endopeptidase activity"/>
    <property type="evidence" value="ECO:0007669"/>
    <property type="project" value="InterPro"/>
</dbReference>
<dbReference type="PRINTS" id="PR00834">
    <property type="entry name" value="PROTEASES2C"/>
</dbReference>
<feature type="active site" description="Charge relay system" evidence="14">
    <location>
        <position position="110"/>
    </location>
</feature>
<dbReference type="InterPro" id="IPR001478">
    <property type="entry name" value="PDZ"/>
</dbReference>
<dbReference type="CDD" id="cd10839">
    <property type="entry name" value="cpPDZ1_DegP-like"/>
    <property type="match status" value="1"/>
</dbReference>
<proteinExistence type="inferred from homology"/>
<feature type="domain" description="PDZ" evidence="17">
    <location>
        <begin position="256"/>
        <end position="322"/>
    </location>
</feature>
<dbReference type="EC" id="3.4.21.107" evidence="4"/>
<evidence type="ECO:0000256" key="10">
    <source>
        <dbReference type="ARBA" id="ARBA00022801"/>
    </source>
</evidence>
<dbReference type="Proteomes" id="UP000001052">
    <property type="component" value="Chromosome"/>
</dbReference>
<evidence type="ECO:0000256" key="13">
    <source>
        <dbReference type="ARBA" id="ARBA00032850"/>
    </source>
</evidence>
<keyword evidence="6 18" id="KW-0645">Protease</keyword>
<dbReference type="PANTHER" id="PTHR22939">
    <property type="entry name" value="SERINE PROTEASE FAMILY S1C HTRA-RELATED"/>
    <property type="match status" value="1"/>
</dbReference>
<dbReference type="Pfam" id="PF13365">
    <property type="entry name" value="Trypsin_2"/>
    <property type="match status" value="1"/>
</dbReference>
<dbReference type="FunFam" id="2.40.10.120:FF:000007">
    <property type="entry name" value="Periplasmic serine endoprotease DegP-like"/>
    <property type="match status" value="1"/>
</dbReference>
<keyword evidence="7 16" id="KW-0732">Signal</keyword>
<dbReference type="EMBL" id="CP001734">
    <property type="protein sequence ID" value="ACV68128.1"/>
    <property type="molecule type" value="Genomic_DNA"/>
</dbReference>
<dbReference type="Gene3D" id="2.30.42.10">
    <property type="match status" value="2"/>
</dbReference>
<comment type="catalytic activity">
    <reaction evidence="1">
        <text>Acts on substrates that are at least partially unfolded. The cleavage site P1 residue is normally between a pair of hydrophobic residues, such as Val-|-Val.</text>
        <dbReference type="EC" id="3.4.21.107"/>
    </reaction>
</comment>
<evidence type="ECO:0000256" key="5">
    <source>
        <dbReference type="ARBA" id="ARBA00013958"/>
    </source>
</evidence>
<reference evidence="18 19" key="2">
    <citation type="journal article" date="2010" name="Stand. Genomic Sci.">
        <title>Complete genome sequence of Desulfohalobium retbaense type strain (HR(100)).</title>
        <authorList>
            <person name="Spring S."/>
            <person name="Nolan M."/>
            <person name="Lapidus A."/>
            <person name="Glavina Del Rio T."/>
            <person name="Copeland A."/>
            <person name="Tice H."/>
            <person name="Cheng J.F."/>
            <person name="Lucas S."/>
            <person name="Land M."/>
            <person name="Chen F."/>
            <person name="Bruce D."/>
            <person name="Goodwin L."/>
            <person name="Pitluck S."/>
            <person name="Ivanova N."/>
            <person name="Mavromatis K."/>
            <person name="Mikhailova N."/>
            <person name="Pati A."/>
            <person name="Chen A."/>
            <person name="Palaniappan K."/>
            <person name="Hauser L."/>
            <person name="Chang Y.J."/>
            <person name="Jeffries C.D."/>
            <person name="Munk C."/>
            <person name="Kiss H."/>
            <person name="Chain P."/>
            <person name="Han C."/>
            <person name="Brettin T."/>
            <person name="Detter J.C."/>
            <person name="Schuler E."/>
            <person name="Goker M."/>
            <person name="Rohde M."/>
            <person name="Bristow J."/>
            <person name="Eisen J.A."/>
            <person name="Markowitz V."/>
            <person name="Hugenholtz P."/>
            <person name="Kyrpides N.C."/>
            <person name="Klenk H.P."/>
        </authorList>
    </citation>
    <scope>NUCLEOTIDE SEQUENCE [LARGE SCALE GENOMIC DNA]</scope>
    <source>
        <strain evidence="18 19">DSM 5692</strain>
    </source>
</reference>
<dbReference type="InterPro" id="IPR036034">
    <property type="entry name" value="PDZ_sf"/>
</dbReference>
<feature type="binding site" evidence="15">
    <location>
        <begin position="213"/>
        <end position="215"/>
    </location>
    <ligand>
        <name>substrate</name>
    </ligand>
</feature>
<keyword evidence="12" id="KW-0346">Stress response</keyword>
<dbReference type="SUPFAM" id="SSF50494">
    <property type="entry name" value="Trypsin-like serine proteases"/>
    <property type="match status" value="1"/>
</dbReference>
<feature type="chain" id="PRO_5039727283" description="Probable periplasmic serine endoprotease DegP-like" evidence="16">
    <location>
        <begin position="25"/>
        <end position="476"/>
    </location>
</feature>
<feature type="binding site" evidence="15">
    <location>
        <begin position="231"/>
        <end position="235"/>
    </location>
    <ligand>
        <name>substrate</name>
    </ligand>
</feature>
<dbReference type="SMART" id="SM00228">
    <property type="entry name" value="PDZ"/>
    <property type="match status" value="2"/>
</dbReference>
<dbReference type="InterPro" id="IPR009003">
    <property type="entry name" value="Peptidase_S1_PA"/>
</dbReference>
<evidence type="ECO:0000256" key="12">
    <source>
        <dbReference type="ARBA" id="ARBA00023016"/>
    </source>
</evidence>
<dbReference type="eggNOG" id="COG0265">
    <property type="taxonomic scope" value="Bacteria"/>
</dbReference>
<dbReference type="OrthoDB" id="9758917at2"/>
<dbReference type="GO" id="GO:0042597">
    <property type="term" value="C:periplasmic space"/>
    <property type="evidence" value="ECO:0007669"/>
    <property type="project" value="UniProtKB-SubCell"/>
</dbReference>
<dbReference type="Pfam" id="PF13180">
    <property type="entry name" value="PDZ_2"/>
    <property type="match status" value="2"/>
</dbReference>
<sequence length="476" mass="50861">MRKIASTIVCGLALLVLSGSTALAQLPEFTELAKSAGKAVVNISTVKTVDQSQGVEEFFNRFHRRGGPFEDFFDQFERFFGPQQMPKRQQRSLGSGFIMSRDGYIVTNNHVVEQADKITVNLQGGETSYQADIVGRDPETDLALLKIEVDRELPVLEFGDSGEMEIGDWVMAIGNPFGLDHSVTAGIISAKGRVIGAGPYDDFLQTDASINPGNSGGPLLNTDGKVIGINTAIIASGQGIGFAIPSDMAKQVIAQLKKYQKVKRGWLGVTIQDVDENMAKALGLDAPKGALIAGVRAGDPADEAGLKAGDVVVSLNGEPVEDADGLTRRIGRMEPDTKANMTIWRQGKVKKIAVVLGERDTAQEEARAEQPDSEQTSGRLGIVVRPVRDEEARALGMDEARGLLIQDVEQASLAAEAGLRPGDVILAANGQEVETVRGLSQILNEDAAEKGAVLFLVNRKGQNLFVSIPLTDGDGQ</sequence>
<name>C8X131_DESRD</name>
<keyword evidence="10 18" id="KW-0378">Hydrolase</keyword>
<reference evidence="19" key="1">
    <citation type="submission" date="2009-09" db="EMBL/GenBank/DDBJ databases">
        <title>The complete chromosome of Desulfohalobium retbaense DSM 5692.</title>
        <authorList>
            <consortium name="US DOE Joint Genome Institute (JGI-PGF)"/>
            <person name="Lucas S."/>
            <person name="Copeland A."/>
            <person name="Lapidus A."/>
            <person name="Glavina del Rio T."/>
            <person name="Dalin E."/>
            <person name="Tice H."/>
            <person name="Bruce D."/>
            <person name="Goodwin L."/>
            <person name="Pitluck S."/>
            <person name="Kyrpides N."/>
            <person name="Mavromatis K."/>
            <person name="Ivanova N."/>
            <person name="Mikhailova N."/>
            <person name="Munk A.C."/>
            <person name="Brettin T."/>
            <person name="Detter J.C."/>
            <person name="Han C."/>
            <person name="Tapia R."/>
            <person name="Larimer F."/>
            <person name="Land M."/>
            <person name="Hauser L."/>
            <person name="Markowitz V."/>
            <person name="Cheng J.-F."/>
            <person name="Hugenholtz P."/>
            <person name="Woyke T."/>
            <person name="Wu D."/>
            <person name="Spring S."/>
            <person name="Klenk H.-P."/>
            <person name="Eisen J.A."/>
        </authorList>
    </citation>
    <scope>NUCLEOTIDE SEQUENCE [LARGE SCALE GENOMIC DNA]</scope>
    <source>
        <strain evidence="19">DSM 5692</strain>
    </source>
</reference>
<evidence type="ECO:0000313" key="18">
    <source>
        <dbReference type="EMBL" id="ACV68128.1"/>
    </source>
</evidence>
<keyword evidence="19" id="KW-1185">Reference proteome</keyword>
<evidence type="ECO:0000256" key="16">
    <source>
        <dbReference type="SAM" id="SignalP"/>
    </source>
</evidence>
<organism evidence="18 19">
    <name type="scientific">Desulfohalobium retbaense (strain ATCC 49708 / DSM 5692 / JCM 16813 / HR100)</name>
    <dbReference type="NCBI Taxonomy" id="485915"/>
    <lineage>
        <taxon>Bacteria</taxon>
        <taxon>Pseudomonadati</taxon>
        <taxon>Thermodesulfobacteriota</taxon>
        <taxon>Desulfovibrionia</taxon>
        <taxon>Desulfovibrionales</taxon>
        <taxon>Desulfohalobiaceae</taxon>
        <taxon>Desulfohalobium</taxon>
    </lineage>
</organism>
<evidence type="ECO:0000256" key="9">
    <source>
        <dbReference type="ARBA" id="ARBA00022764"/>
    </source>
</evidence>
<feature type="active site" description="Charge relay system" evidence="14">
    <location>
        <position position="215"/>
    </location>
</feature>
<evidence type="ECO:0000256" key="4">
    <source>
        <dbReference type="ARBA" id="ARBA00013035"/>
    </source>
</evidence>
<evidence type="ECO:0000256" key="6">
    <source>
        <dbReference type="ARBA" id="ARBA00022670"/>
    </source>
</evidence>
<dbReference type="PANTHER" id="PTHR22939:SF130">
    <property type="entry name" value="PERIPLASMIC SERINE ENDOPROTEASE DEGP-LIKE-RELATED"/>
    <property type="match status" value="1"/>
</dbReference>
<keyword evidence="9" id="KW-0574">Periplasm</keyword>
<dbReference type="NCBIfam" id="TIGR02037">
    <property type="entry name" value="degP_htrA_DO"/>
    <property type="match status" value="1"/>
</dbReference>
<feature type="signal peptide" evidence="16">
    <location>
        <begin position="1"/>
        <end position="24"/>
    </location>
</feature>
<evidence type="ECO:0000256" key="3">
    <source>
        <dbReference type="ARBA" id="ARBA00010541"/>
    </source>
</evidence>
<dbReference type="HOGENOM" id="CLU_020120_1_0_7"/>
<gene>
    <name evidence="18" type="ordered locus">Dret_0837</name>
</gene>
<evidence type="ECO:0000256" key="14">
    <source>
        <dbReference type="PIRSR" id="PIRSR611782-1"/>
    </source>
</evidence>
<evidence type="ECO:0000256" key="1">
    <source>
        <dbReference type="ARBA" id="ARBA00001772"/>
    </source>
</evidence>
<evidence type="ECO:0000259" key="17">
    <source>
        <dbReference type="PROSITE" id="PS50106"/>
    </source>
</evidence>
<feature type="binding site" evidence="15">
    <location>
        <position position="110"/>
    </location>
    <ligand>
        <name>substrate</name>
    </ligand>
</feature>
<comment type="subcellular location">
    <subcellularLocation>
        <location evidence="2">Periplasm</location>
    </subcellularLocation>
</comment>